<dbReference type="Proteomes" id="UP000680348">
    <property type="component" value="Unassembled WGS sequence"/>
</dbReference>
<reference evidence="1" key="1">
    <citation type="submission" date="2021-04" db="EMBL/GenBank/DDBJ databases">
        <title>Pseudaminobacter soli sp. nov., isolated from paddy soil contaminated by heavy metals.</title>
        <authorList>
            <person name="Zhang K."/>
        </authorList>
    </citation>
    <scope>NUCLEOTIDE SEQUENCE</scope>
    <source>
        <strain evidence="1">19-2017</strain>
    </source>
</reference>
<accession>A0A942E764</accession>
<evidence type="ECO:0000313" key="2">
    <source>
        <dbReference type="Proteomes" id="UP000680348"/>
    </source>
</evidence>
<evidence type="ECO:0008006" key="3">
    <source>
        <dbReference type="Google" id="ProtNLM"/>
    </source>
</evidence>
<dbReference type="SUPFAM" id="SSF109709">
    <property type="entry name" value="KorB DNA-binding domain-like"/>
    <property type="match status" value="1"/>
</dbReference>
<dbReference type="AlphaFoldDB" id="A0A942E764"/>
<gene>
    <name evidence="1" type="ORF">KEU06_28905</name>
</gene>
<comment type="caution">
    <text evidence="1">The sequence shown here is derived from an EMBL/GenBank/DDBJ whole genome shotgun (WGS) entry which is preliminary data.</text>
</comment>
<organism evidence="1 2">
    <name type="scientific">Pseudaminobacter soli</name>
    <name type="common">ex Zhang et al. 2022</name>
    <dbReference type="NCBI Taxonomy" id="2831468"/>
    <lineage>
        <taxon>Bacteria</taxon>
        <taxon>Pseudomonadati</taxon>
        <taxon>Pseudomonadota</taxon>
        <taxon>Alphaproteobacteria</taxon>
        <taxon>Hyphomicrobiales</taxon>
        <taxon>Phyllobacteriaceae</taxon>
        <taxon>Pseudaminobacter</taxon>
    </lineage>
</organism>
<sequence length="134" mass="15076">MEGSFRNIGAAAVRGDERTVTVHVPLSFRRKGGRKVVISPTGEEQRLTPVRYIDDALLRSLVQAFEWKRMLDEGEYVSFSELAGATKLNHSFVSRVLRLTLLAPDVVEAILDGELWCSDRHSFAAYLSWAEQLP</sequence>
<proteinExistence type="predicted"/>
<evidence type="ECO:0000313" key="1">
    <source>
        <dbReference type="EMBL" id="MBS3652600.1"/>
    </source>
</evidence>
<dbReference type="EMBL" id="JAGWCR010000035">
    <property type="protein sequence ID" value="MBS3652600.1"/>
    <property type="molecule type" value="Genomic_DNA"/>
</dbReference>
<keyword evidence="2" id="KW-1185">Reference proteome</keyword>
<dbReference type="RefSeq" id="WP_188258150.1">
    <property type="nucleotide sequence ID" value="NZ_JABVCF010000035.1"/>
</dbReference>
<protein>
    <recommendedName>
        <fullName evidence="3">LacI family transcriptional regulator</fullName>
    </recommendedName>
</protein>
<name>A0A942E764_9HYPH</name>